<dbReference type="Gene3D" id="2.60.260.20">
    <property type="entry name" value="Urease metallochaperone UreE, N-terminal domain"/>
    <property type="match status" value="1"/>
</dbReference>
<dbReference type="CDD" id="cd10747">
    <property type="entry name" value="DnaJ_C"/>
    <property type="match status" value="1"/>
</dbReference>
<evidence type="ECO:0000256" key="1">
    <source>
        <dbReference type="ARBA" id="ARBA00022723"/>
    </source>
</evidence>
<evidence type="ECO:0000313" key="6">
    <source>
        <dbReference type="EMBL" id="PIV70623.1"/>
    </source>
</evidence>
<dbReference type="Proteomes" id="UP000228762">
    <property type="component" value="Unassembled WGS sequence"/>
</dbReference>
<dbReference type="FunFam" id="2.60.260.20:FF:000005">
    <property type="entry name" value="Chaperone protein dnaJ 1, mitochondrial"/>
    <property type="match status" value="1"/>
</dbReference>
<sequence>MDDGMKIRFSDFDVLVRVRQYSHFRREGQDVYVEKKISFPLAALGGELTVETLDAPVSLRVRPGTKSGTTVRLRGHGIVYPQQAHKGDLYVIYTIEVPERISTKSKKLLEELQKELS</sequence>
<keyword evidence="4" id="KW-0862">Zinc</keyword>
<dbReference type="GO" id="GO:0042026">
    <property type="term" value="P:protein refolding"/>
    <property type="evidence" value="ECO:0007669"/>
    <property type="project" value="TreeGrafter"/>
</dbReference>
<dbReference type="InterPro" id="IPR002939">
    <property type="entry name" value="DnaJ_C"/>
</dbReference>
<dbReference type="Pfam" id="PF01556">
    <property type="entry name" value="DnaJ_C"/>
    <property type="match status" value="1"/>
</dbReference>
<dbReference type="AlphaFoldDB" id="A0A2M7EJ62"/>
<dbReference type="InterPro" id="IPR008971">
    <property type="entry name" value="HSP40/DnaJ_pept-bd"/>
</dbReference>
<proteinExistence type="predicted"/>
<evidence type="ECO:0000259" key="5">
    <source>
        <dbReference type="Pfam" id="PF01556"/>
    </source>
</evidence>
<dbReference type="GO" id="GO:0051082">
    <property type="term" value="F:unfolded protein binding"/>
    <property type="evidence" value="ECO:0007669"/>
    <property type="project" value="InterPro"/>
</dbReference>
<comment type="caution">
    <text evidence="6">The sequence shown here is derived from an EMBL/GenBank/DDBJ whole genome shotgun (WGS) entry which is preliminary data.</text>
</comment>
<keyword evidence="2" id="KW-0677">Repeat</keyword>
<dbReference type="PANTHER" id="PTHR43096">
    <property type="entry name" value="DNAJ HOMOLOG 1, MITOCHONDRIAL-RELATED"/>
    <property type="match status" value="1"/>
</dbReference>
<evidence type="ECO:0000256" key="2">
    <source>
        <dbReference type="ARBA" id="ARBA00022737"/>
    </source>
</evidence>
<accession>A0A2M7EJ62</accession>
<dbReference type="PANTHER" id="PTHR43096:SF10">
    <property type="entry name" value="CHAPERONE PROTEIN DNAJ A6, CHLOROPLASTIC"/>
    <property type="match status" value="1"/>
</dbReference>
<evidence type="ECO:0000256" key="3">
    <source>
        <dbReference type="ARBA" id="ARBA00022771"/>
    </source>
</evidence>
<dbReference type="GO" id="GO:0005737">
    <property type="term" value="C:cytoplasm"/>
    <property type="evidence" value="ECO:0007669"/>
    <property type="project" value="TreeGrafter"/>
</dbReference>
<feature type="domain" description="Chaperone DnaJ C-terminal" evidence="5">
    <location>
        <begin position="11"/>
        <end position="98"/>
    </location>
</feature>
<keyword evidence="1" id="KW-0479">Metal-binding</keyword>
<dbReference type="GO" id="GO:0008270">
    <property type="term" value="F:zinc ion binding"/>
    <property type="evidence" value="ECO:0007669"/>
    <property type="project" value="UniProtKB-KW"/>
</dbReference>
<evidence type="ECO:0000313" key="7">
    <source>
        <dbReference type="Proteomes" id="UP000228762"/>
    </source>
</evidence>
<dbReference type="SUPFAM" id="SSF49493">
    <property type="entry name" value="HSP40/DnaJ peptide-binding domain"/>
    <property type="match status" value="1"/>
</dbReference>
<dbReference type="EMBL" id="PFEV01000203">
    <property type="protein sequence ID" value="PIV70623.1"/>
    <property type="molecule type" value="Genomic_DNA"/>
</dbReference>
<organism evidence="6 7">
    <name type="scientific">Candidatus Roizmanbacteria bacterium CG17_big_fil_post_rev_8_21_14_2_50_39_7</name>
    <dbReference type="NCBI Taxonomy" id="1974858"/>
    <lineage>
        <taxon>Bacteria</taxon>
        <taxon>Candidatus Roizmaniibacteriota</taxon>
    </lineage>
</organism>
<name>A0A2M7EJ62_9BACT</name>
<protein>
    <recommendedName>
        <fullName evidence="5">Chaperone DnaJ C-terminal domain-containing protein</fullName>
    </recommendedName>
</protein>
<evidence type="ECO:0000256" key="4">
    <source>
        <dbReference type="ARBA" id="ARBA00022833"/>
    </source>
</evidence>
<keyword evidence="3" id="KW-0863">Zinc-finger</keyword>
<gene>
    <name evidence="6" type="ORF">COW57_04325</name>
</gene>
<reference evidence="7" key="1">
    <citation type="submission" date="2017-09" db="EMBL/GenBank/DDBJ databases">
        <title>Depth-based differentiation of microbial function through sediment-hosted aquifers and enrichment of novel symbionts in the deep terrestrial subsurface.</title>
        <authorList>
            <person name="Probst A.J."/>
            <person name="Ladd B."/>
            <person name="Jarett J.K."/>
            <person name="Geller-Mcgrath D.E."/>
            <person name="Sieber C.M.K."/>
            <person name="Emerson J.B."/>
            <person name="Anantharaman K."/>
            <person name="Thomas B.C."/>
            <person name="Malmstrom R."/>
            <person name="Stieglmeier M."/>
            <person name="Klingl A."/>
            <person name="Woyke T."/>
            <person name="Ryan C.M."/>
            <person name="Banfield J.F."/>
        </authorList>
    </citation>
    <scope>NUCLEOTIDE SEQUENCE [LARGE SCALE GENOMIC DNA]</scope>
</reference>